<feature type="domain" description="RNase H type-1" evidence="1">
    <location>
        <begin position="38"/>
        <end position="125"/>
    </location>
</feature>
<dbReference type="SMR" id="A0A8I6X1Y8"/>
<dbReference type="GO" id="GO:0004523">
    <property type="term" value="F:RNA-DNA hybrid ribonuclease activity"/>
    <property type="evidence" value="ECO:0007669"/>
    <property type="project" value="InterPro"/>
</dbReference>
<organism evidence="2 3">
    <name type="scientific">Hordeum vulgare subsp. vulgare</name>
    <name type="common">Domesticated barley</name>
    <dbReference type="NCBI Taxonomy" id="112509"/>
    <lineage>
        <taxon>Eukaryota</taxon>
        <taxon>Viridiplantae</taxon>
        <taxon>Streptophyta</taxon>
        <taxon>Embryophyta</taxon>
        <taxon>Tracheophyta</taxon>
        <taxon>Spermatophyta</taxon>
        <taxon>Magnoliopsida</taxon>
        <taxon>Liliopsida</taxon>
        <taxon>Poales</taxon>
        <taxon>Poaceae</taxon>
        <taxon>BOP clade</taxon>
        <taxon>Pooideae</taxon>
        <taxon>Triticodae</taxon>
        <taxon>Triticeae</taxon>
        <taxon>Hordeinae</taxon>
        <taxon>Hordeum</taxon>
    </lineage>
</organism>
<dbReference type="InterPro" id="IPR012337">
    <property type="entry name" value="RNaseH-like_sf"/>
</dbReference>
<dbReference type="GO" id="GO:0003676">
    <property type="term" value="F:nucleic acid binding"/>
    <property type="evidence" value="ECO:0007669"/>
    <property type="project" value="InterPro"/>
</dbReference>
<dbReference type="CDD" id="cd06222">
    <property type="entry name" value="RNase_H_like"/>
    <property type="match status" value="1"/>
</dbReference>
<name>A0A8I6X1Y8_HORVV</name>
<protein>
    <recommendedName>
        <fullName evidence="1">RNase H type-1 domain-containing protein</fullName>
    </recommendedName>
</protein>
<sequence length="145" mass="15722">MSIRVLTTDFIRSCLPNHPTRKKDHTWKKPDPGTIKINVDASFCAEIRTGACGAVAKDYVGNFIAAATWVLSHVSSADSAEISAIHRGVLLASNIGCTNVTLESDSMNALEAMESPEVYMGPDVTTIIEVTILSLVFKDFLHTLQ</sequence>
<dbReference type="Gene3D" id="3.30.420.10">
    <property type="entry name" value="Ribonuclease H-like superfamily/Ribonuclease H"/>
    <property type="match status" value="1"/>
</dbReference>
<dbReference type="PANTHER" id="PTHR47074">
    <property type="entry name" value="BNAC02G40300D PROTEIN"/>
    <property type="match status" value="1"/>
</dbReference>
<dbReference type="EnsemblPlants" id="HORVU.MOREX.r3.4HG0379370.1">
    <property type="protein sequence ID" value="HORVU.MOREX.r3.4HG0379370.1.CDS1"/>
    <property type="gene ID" value="HORVU.MOREX.r3.4HG0379370"/>
</dbReference>
<dbReference type="SUPFAM" id="SSF53098">
    <property type="entry name" value="Ribonuclease H-like"/>
    <property type="match status" value="1"/>
</dbReference>
<evidence type="ECO:0000259" key="1">
    <source>
        <dbReference type="Pfam" id="PF13456"/>
    </source>
</evidence>
<reference evidence="2" key="3">
    <citation type="submission" date="2022-01" db="UniProtKB">
        <authorList>
            <consortium name="EnsemblPlants"/>
        </authorList>
    </citation>
    <scope>IDENTIFICATION</scope>
    <source>
        <strain evidence="2">subsp. vulgare</strain>
    </source>
</reference>
<dbReference type="PANTHER" id="PTHR47074:SF11">
    <property type="entry name" value="REVERSE TRANSCRIPTASE-LIKE PROTEIN"/>
    <property type="match status" value="1"/>
</dbReference>
<dbReference type="InterPro" id="IPR002156">
    <property type="entry name" value="RNaseH_domain"/>
</dbReference>
<evidence type="ECO:0000313" key="3">
    <source>
        <dbReference type="Proteomes" id="UP000011116"/>
    </source>
</evidence>
<proteinExistence type="predicted"/>
<dbReference type="Gramene" id="HORVU.MOREX.r2.4HG0315620.1">
    <property type="protein sequence ID" value="HORVU.MOREX.r2.4HG0315620.1.CDS.1"/>
    <property type="gene ID" value="HORVU.MOREX.r2.4HG0315620"/>
</dbReference>
<reference evidence="2" key="2">
    <citation type="submission" date="2020-10" db="EMBL/GenBank/DDBJ databases">
        <authorList>
            <person name="Scholz U."/>
            <person name="Mascher M."/>
            <person name="Fiebig A."/>
        </authorList>
    </citation>
    <scope>NUCLEOTIDE SEQUENCE [LARGE SCALE GENOMIC DNA]</scope>
    <source>
        <strain evidence="2">cv. Morex</strain>
    </source>
</reference>
<dbReference type="InterPro" id="IPR052929">
    <property type="entry name" value="RNase_H-like_EbsB-rel"/>
</dbReference>
<dbReference type="InterPro" id="IPR044730">
    <property type="entry name" value="RNase_H-like_dom_plant"/>
</dbReference>
<dbReference type="Proteomes" id="UP000011116">
    <property type="component" value="Chromosome 4H"/>
</dbReference>
<dbReference type="InterPro" id="IPR036397">
    <property type="entry name" value="RNaseH_sf"/>
</dbReference>
<accession>A0A8I6X1Y8</accession>
<evidence type="ECO:0000313" key="2">
    <source>
        <dbReference type="EnsemblPlants" id="HORVU.MOREX.r3.4HG0379370.1.CDS1"/>
    </source>
</evidence>
<dbReference type="AlphaFoldDB" id="A0A8I6X1Y8"/>
<dbReference type="Pfam" id="PF13456">
    <property type="entry name" value="RVT_3"/>
    <property type="match status" value="1"/>
</dbReference>
<reference evidence="3" key="1">
    <citation type="journal article" date="2012" name="Nature">
        <title>A physical, genetic and functional sequence assembly of the barley genome.</title>
        <authorList>
            <consortium name="The International Barley Genome Sequencing Consortium"/>
            <person name="Mayer K.F."/>
            <person name="Waugh R."/>
            <person name="Brown J.W."/>
            <person name="Schulman A."/>
            <person name="Langridge P."/>
            <person name="Platzer M."/>
            <person name="Fincher G.B."/>
            <person name="Muehlbauer G.J."/>
            <person name="Sato K."/>
            <person name="Close T.J."/>
            <person name="Wise R.P."/>
            <person name="Stein N."/>
        </authorList>
    </citation>
    <scope>NUCLEOTIDE SEQUENCE [LARGE SCALE GENOMIC DNA]</scope>
    <source>
        <strain evidence="3">cv. Morex</strain>
    </source>
</reference>
<dbReference type="Gramene" id="HORVU.MOREX.r3.4HG0379370.1">
    <property type="protein sequence ID" value="HORVU.MOREX.r3.4HG0379370.1.CDS1"/>
    <property type="gene ID" value="HORVU.MOREX.r3.4HG0379370"/>
</dbReference>
<keyword evidence="3" id="KW-1185">Reference proteome</keyword>